<dbReference type="InterPro" id="IPR019614">
    <property type="entry name" value="SAM-dep_methyl-trfase"/>
</dbReference>
<reference evidence="5" key="2">
    <citation type="journal article" date="2021" name="PeerJ">
        <title>Extensive microbial diversity within the chicken gut microbiome revealed by metagenomics and culture.</title>
        <authorList>
            <person name="Gilroy R."/>
            <person name="Ravi A."/>
            <person name="Getino M."/>
            <person name="Pursley I."/>
            <person name="Horton D.L."/>
            <person name="Alikhan N.F."/>
            <person name="Baker D."/>
            <person name="Gharbi K."/>
            <person name="Hall N."/>
            <person name="Watson M."/>
            <person name="Adriaenssens E.M."/>
            <person name="Foster-Nyarko E."/>
            <person name="Jarju S."/>
            <person name="Secka A."/>
            <person name="Antonio M."/>
            <person name="Oren A."/>
            <person name="Chaudhuri R.R."/>
            <person name="La Ragione R."/>
            <person name="Hildebrand F."/>
            <person name="Pallen M.J."/>
        </authorList>
    </citation>
    <scope>NUCLEOTIDE SEQUENCE</scope>
    <source>
        <strain evidence="5">13766</strain>
    </source>
</reference>
<dbReference type="EMBL" id="DVJN01000067">
    <property type="protein sequence ID" value="HIS92052.1"/>
    <property type="molecule type" value="Genomic_DNA"/>
</dbReference>
<gene>
    <name evidence="5" type="ORF">IAA84_03450</name>
</gene>
<sequence length="282" mass="31360">MYLASGWKEYEVLDAGGGEKLERWGDVILRRPDPQAIWAMQAPDLWKKADAIYHRSKAGGGEWEFKRQLPERWQVSYGGNLFYVRPTGFKHTGLFPEQAVNWDWMAGRIGQARGEVRVLNLFGYTGGATLACARAGAKVTHVDAAKGIMQWAGENYRLSNLDSTRVRWIVDDAFKFVARELRRGNRYEGILMDPPSYGRGPGGEVWKLEDGLYSLIESCSRLLSDRAVFFLVNSYTTGLQPAVLYNMLLMTAGGKVEADEIGLPIRSGGVLPCGASGRCIPC</sequence>
<evidence type="ECO:0000259" key="4">
    <source>
        <dbReference type="Pfam" id="PF10672"/>
    </source>
</evidence>
<dbReference type="GO" id="GO:0008168">
    <property type="term" value="F:methyltransferase activity"/>
    <property type="evidence" value="ECO:0007669"/>
    <property type="project" value="UniProtKB-KW"/>
</dbReference>
<keyword evidence="1 5" id="KW-0489">Methyltransferase</keyword>
<dbReference type="Gene3D" id="3.40.50.150">
    <property type="entry name" value="Vaccinia Virus protein VP39"/>
    <property type="match status" value="1"/>
</dbReference>
<evidence type="ECO:0000313" key="6">
    <source>
        <dbReference type="Proteomes" id="UP000824140"/>
    </source>
</evidence>
<dbReference type="Pfam" id="PF10672">
    <property type="entry name" value="Methyltrans_SAM"/>
    <property type="match status" value="1"/>
</dbReference>
<evidence type="ECO:0000256" key="1">
    <source>
        <dbReference type="ARBA" id="ARBA00022603"/>
    </source>
</evidence>
<organism evidence="5 6">
    <name type="scientific">Candidatus Alectryocaccomicrobium excrementavium</name>
    <dbReference type="NCBI Taxonomy" id="2840668"/>
    <lineage>
        <taxon>Bacteria</taxon>
        <taxon>Bacillati</taxon>
        <taxon>Bacillota</taxon>
        <taxon>Clostridia</taxon>
        <taxon>Candidatus Alectryocaccomicrobium</taxon>
    </lineage>
</organism>
<name>A0A9D1K5X2_9FIRM</name>
<dbReference type="SUPFAM" id="SSF53335">
    <property type="entry name" value="S-adenosyl-L-methionine-dependent methyltransferases"/>
    <property type="match status" value="1"/>
</dbReference>
<dbReference type="Proteomes" id="UP000824140">
    <property type="component" value="Unassembled WGS sequence"/>
</dbReference>
<keyword evidence="2" id="KW-0808">Transferase</keyword>
<dbReference type="PANTHER" id="PTHR43042:SF2">
    <property type="entry name" value="SAM-DEPENDENT METHYLTRANSFERASE"/>
    <property type="match status" value="1"/>
</dbReference>
<dbReference type="CDD" id="cd02440">
    <property type="entry name" value="AdoMet_MTases"/>
    <property type="match status" value="1"/>
</dbReference>
<reference evidence="5" key="1">
    <citation type="submission" date="2020-10" db="EMBL/GenBank/DDBJ databases">
        <authorList>
            <person name="Gilroy R."/>
        </authorList>
    </citation>
    <scope>NUCLEOTIDE SEQUENCE</scope>
    <source>
        <strain evidence="5">13766</strain>
    </source>
</reference>
<evidence type="ECO:0000256" key="2">
    <source>
        <dbReference type="ARBA" id="ARBA00022679"/>
    </source>
</evidence>
<evidence type="ECO:0000313" key="5">
    <source>
        <dbReference type="EMBL" id="HIS92052.1"/>
    </source>
</evidence>
<dbReference type="PANTHER" id="PTHR43042">
    <property type="entry name" value="SAM-DEPENDENT METHYLTRANSFERASE"/>
    <property type="match status" value="1"/>
</dbReference>
<keyword evidence="3" id="KW-0949">S-adenosyl-L-methionine</keyword>
<proteinExistence type="predicted"/>
<dbReference type="InterPro" id="IPR029063">
    <property type="entry name" value="SAM-dependent_MTases_sf"/>
</dbReference>
<dbReference type="AlphaFoldDB" id="A0A9D1K5X2"/>
<comment type="caution">
    <text evidence="5">The sequence shown here is derived from an EMBL/GenBank/DDBJ whole genome shotgun (WGS) entry which is preliminary data.</text>
</comment>
<feature type="domain" description="S-adenosylmethionine-dependent methyltransferase" evidence="4">
    <location>
        <begin position="61"/>
        <end position="200"/>
    </location>
</feature>
<protein>
    <submittedName>
        <fullName evidence="5">Class I SAM-dependent methyltransferase</fullName>
    </submittedName>
</protein>
<dbReference type="Gene3D" id="2.60.40.1180">
    <property type="entry name" value="Golgi alpha-mannosidase II"/>
    <property type="match status" value="1"/>
</dbReference>
<evidence type="ECO:0000256" key="3">
    <source>
        <dbReference type="ARBA" id="ARBA00022691"/>
    </source>
</evidence>
<dbReference type="GO" id="GO:0032259">
    <property type="term" value="P:methylation"/>
    <property type="evidence" value="ECO:0007669"/>
    <property type="project" value="UniProtKB-KW"/>
</dbReference>
<accession>A0A9D1K5X2</accession>
<dbReference type="InterPro" id="IPR013780">
    <property type="entry name" value="Glyco_hydro_b"/>
</dbReference>